<dbReference type="Proteomes" id="UP001221757">
    <property type="component" value="Unassembled WGS sequence"/>
</dbReference>
<sequence>MHSLRASESDSILQHVQTAIGLLRDIAEGSNVSYLNLPIAGITLLILETVHVVKTNREHCLQMVEQIYDIVCAIINVLELDTAFSSAMLHSVYVYRDAPESAILHSKAARVRSGETACAAC</sequence>
<protein>
    <recommendedName>
        <fullName evidence="3">Fungal STAND N-terminal Goodbye domain-containing protein</fullName>
    </recommendedName>
</protein>
<keyword evidence="2" id="KW-1185">Reference proteome</keyword>
<evidence type="ECO:0000313" key="2">
    <source>
        <dbReference type="Proteomes" id="UP001221757"/>
    </source>
</evidence>
<comment type="caution">
    <text evidence="1">The sequence shown here is derived from an EMBL/GenBank/DDBJ whole genome shotgun (WGS) entry which is preliminary data.</text>
</comment>
<proteinExistence type="predicted"/>
<evidence type="ECO:0000313" key="1">
    <source>
        <dbReference type="EMBL" id="KAJ7686064.1"/>
    </source>
</evidence>
<organism evidence="1 2">
    <name type="scientific">Mycena rosella</name>
    <name type="common">Pink bonnet</name>
    <name type="synonym">Agaricus rosellus</name>
    <dbReference type="NCBI Taxonomy" id="1033263"/>
    <lineage>
        <taxon>Eukaryota</taxon>
        <taxon>Fungi</taxon>
        <taxon>Dikarya</taxon>
        <taxon>Basidiomycota</taxon>
        <taxon>Agaricomycotina</taxon>
        <taxon>Agaricomycetes</taxon>
        <taxon>Agaricomycetidae</taxon>
        <taxon>Agaricales</taxon>
        <taxon>Marasmiineae</taxon>
        <taxon>Mycenaceae</taxon>
        <taxon>Mycena</taxon>
    </lineage>
</organism>
<reference evidence="1" key="1">
    <citation type="submission" date="2023-03" db="EMBL/GenBank/DDBJ databases">
        <title>Massive genome expansion in bonnet fungi (Mycena s.s.) driven by repeated elements and novel gene families across ecological guilds.</title>
        <authorList>
            <consortium name="Lawrence Berkeley National Laboratory"/>
            <person name="Harder C.B."/>
            <person name="Miyauchi S."/>
            <person name="Viragh M."/>
            <person name="Kuo A."/>
            <person name="Thoen E."/>
            <person name="Andreopoulos B."/>
            <person name="Lu D."/>
            <person name="Skrede I."/>
            <person name="Drula E."/>
            <person name="Henrissat B."/>
            <person name="Morin E."/>
            <person name="Kohler A."/>
            <person name="Barry K."/>
            <person name="LaButti K."/>
            <person name="Morin E."/>
            <person name="Salamov A."/>
            <person name="Lipzen A."/>
            <person name="Mereny Z."/>
            <person name="Hegedus B."/>
            <person name="Baldrian P."/>
            <person name="Stursova M."/>
            <person name="Weitz H."/>
            <person name="Taylor A."/>
            <person name="Grigoriev I.V."/>
            <person name="Nagy L.G."/>
            <person name="Martin F."/>
            <person name="Kauserud H."/>
        </authorList>
    </citation>
    <scope>NUCLEOTIDE SEQUENCE</scope>
    <source>
        <strain evidence="1">CBHHK067</strain>
    </source>
</reference>
<accession>A0AAD7GF44</accession>
<dbReference type="AlphaFoldDB" id="A0AAD7GF44"/>
<dbReference type="EMBL" id="JARKIE010000099">
    <property type="protein sequence ID" value="KAJ7686064.1"/>
    <property type="molecule type" value="Genomic_DNA"/>
</dbReference>
<evidence type="ECO:0008006" key="3">
    <source>
        <dbReference type="Google" id="ProtNLM"/>
    </source>
</evidence>
<name>A0AAD7GF44_MYCRO</name>
<gene>
    <name evidence="1" type="ORF">B0H17DRAFT_1137105</name>
</gene>